<dbReference type="AlphaFoldDB" id="B0DLP4"/>
<evidence type="ECO:0000313" key="2">
    <source>
        <dbReference type="Proteomes" id="UP000001194"/>
    </source>
</evidence>
<proteinExistence type="predicted"/>
<dbReference type="KEGG" id="lbc:LACBIDRAFT_330554"/>
<keyword evidence="2" id="KW-1185">Reference proteome</keyword>
<organism evidence="2">
    <name type="scientific">Laccaria bicolor (strain S238N-H82 / ATCC MYA-4686)</name>
    <name type="common">Bicoloured deceiver</name>
    <name type="synonym">Laccaria laccata var. bicolor</name>
    <dbReference type="NCBI Taxonomy" id="486041"/>
    <lineage>
        <taxon>Eukaryota</taxon>
        <taxon>Fungi</taxon>
        <taxon>Dikarya</taxon>
        <taxon>Basidiomycota</taxon>
        <taxon>Agaricomycotina</taxon>
        <taxon>Agaricomycetes</taxon>
        <taxon>Agaricomycetidae</taxon>
        <taxon>Agaricales</taxon>
        <taxon>Agaricineae</taxon>
        <taxon>Hydnangiaceae</taxon>
        <taxon>Laccaria</taxon>
    </lineage>
</organism>
<reference evidence="1 2" key="1">
    <citation type="journal article" date="2008" name="Nature">
        <title>The genome of Laccaria bicolor provides insights into mycorrhizal symbiosis.</title>
        <authorList>
            <person name="Martin F."/>
            <person name="Aerts A."/>
            <person name="Ahren D."/>
            <person name="Brun A."/>
            <person name="Danchin E.G.J."/>
            <person name="Duchaussoy F."/>
            <person name="Gibon J."/>
            <person name="Kohler A."/>
            <person name="Lindquist E."/>
            <person name="Pereda V."/>
            <person name="Salamov A."/>
            <person name="Shapiro H.J."/>
            <person name="Wuyts J."/>
            <person name="Blaudez D."/>
            <person name="Buee M."/>
            <person name="Brokstein P."/>
            <person name="Canbaeck B."/>
            <person name="Cohen D."/>
            <person name="Courty P.E."/>
            <person name="Coutinho P.M."/>
            <person name="Delaruelle C."/>
            <person name="Detter J.C."/>
            <person name="Deveau A."/>
            <person name="DiFazio S."/>
            <person name="Duplessis S."/>
            <person name="Fraissinet-Tachet L."/>
            <person name="Lucic E."/>
            <person name="Frey-Klett P."/>
            <person name="Fourrey C."/>
            <person name="Feussner I."/>
            <person name="Gay G."/>
            <person name="Grimwood J."/>
            <person name="Hoegger P.J."/>
            <person name="Jain P."/>
            <person name="Kilaru S."/>
            <person name="Labbe J."/>
            <person name="Lin Y.C."/>
            <person name="Legue V."/>
            <person name="Le Tacon F."/>
            <person name="Marmeisse R."/>
            <person name="Melayah D."/>
            <person name="Montanini B."/>
            <person name="Muratet M."/>
            <person name="Nehls U."/>
            <person name="Niculita-Hirzel H."/>
            <person name="Oudot-Le Secq M.P."/>
            <person name="Peter M."/>
            <person name="Quesneville H."/>
            <person name="Rajashekar B."/>
            <person name="Reich M."/>
            <person name="Rouhier N."/>
            <person name="Schmutz J."/>
            <person name="Yin T."/>
            <person name="Chalot M."/>
            <person name="Henrissat B."/>
            <person name="Kuees U."/>
            <person name="Lucas S."/>
            <person name="Van de Peer Y."/>
            <person name="Podila G.K."/>
            <person name="Polle A."/>
            <person name="Pukkila P.J."/>
            <person name="Richardson P.M."/>
            <person name="Rouze P."/>
            <person name="Sanders I.R."/>
            <person name="Stajich J.E."/>
            <person name="Tunlid A."/>
            <person name="Tuskan G."/>
            <person name="Grigoriev I.V."/>
        </authorList>
    </citation>
    <scope>NUCLEOTIDE SEQUENCE [LARGE SCALE GENOMIC DNA]</scope>
    <source>
        <strain evidence="2">S238N-H82 / ATCC MYA-4686</strain>
    </source>
</reference>
<dbReference type="InParanoid" id="B0DLP4"/>
<accession>B0DLP4</accession>
<dbReference type="HOGENOM" id="CLU_1224949_0_0_1"/>
<name>B0DLP4_LACBS</name>
<dbReference type="EMBL" id="DS547118">
    <property type="protein sequence ID" value="EDR04332.1"/>
    <property type="molecule type" value="Genomic_DNA"/>
</dbReference>
<evidence type="ECO:0000313" key="1">
    <source>
        <dbReference type="EMBL" id="EDR04332.1"/>
    </source>
</evidence>
<dbReference type="Proteomes" id="UP000001194">
    <property type="component" value="Unassembled WGS sequence"/>
</dbReference>
<protein>
    <submittedName>
        <fullName evidence="1">Predicted protein</fullName>
    </submittedName>
</protein>
<gene>
    <name evidence="1" type="ORF">LACBIDRAFT_330554</name>
</gene>
<dbReference type="RefSeq" id="XP_001884851.1">
    <property type="nucleotide sequence ID" value="XM_001884816.1"/>
</dbReference>
<sequence length="226" mass="24875">MPAAFARAKSCGLFFRVLTALFAVLVRRRPLPMLQSTATGRFWNHPAPNVLSLPDTIISELLARSAFGEDGGRIVAGSTSMSRVLGLCTPKPLIIFLGSVLLPPLSPSNSGLELTSIHLIITRICIESLKFTIHYTPPPFLRHFLCRLATVLHLWKGKGEPSACVQCCIDAHRDNDGEVFLNGQCYVNQGAHGETKDKQGADDFKDPCKIPPRNTYTCIFKVQTDR</sequence>
<dbReference type="GeneID" id="6080569"/>